<dbReference type="GO" id="GO:0006689">
    <property type="term" value="P:ganglioside catabolic process"/>
    <property type="evidence" value="ECO:0007669"/>
    <property type="project" value="TreeGrafter"/>
</dbReference>
<evidence type="ECO:0000259" key="7">
    <source>
        <dbReference type="Pfam" id="PF00728"/>
    </source>
</evidence>
<keyword evidence="6" id="KW-0732">Signal</keyword>
<name>A0A4Q1SBS5_9BACT</name>
<dbReference type="InterPro" id="IPR025705">
    <property type="entry name" value="Beta_hexosaminidase_sua/sub"/>
</dbReference>
<dbReference type="GO" id="GO:0004563">
    <property type="term" value="F:beta-N-acetylhexosaminidase activity"/>
    <property type="evidence" value="ECO:0007669"/>
    <property type="project" value="InterPro"/>
</dbReference>
<dbReference type="Pfam" id="PF00728">
    <property type="entry name" value="Glyco_hydro_20"/>
    <property type="match status" value="1"/>
</dbReference>
<dbReference type="PANTHER" id="PTHR22600">
    <property type="entry name" value="BETA-HEXOSAMINIDASE"/>
    <property type="match status" value="1"/>
</dbReference>
<dbReference type="InterPro" id="IPR017853">
    <property type="entry name" value="GH"/>
</dbReference>
<dbReference type="Gene3D" id="3.30.379.10">
    <property type="entry name" value="Chitobiase/beta-hexosaminidase domain 2-like"/>
    <property type="match status" value="1"/>
</dbReference>
<dbReference type="EMBL" id="SDMK01000003">
    <property type="protein sequence ID" value="RXS94280.1"/>
    <property type="molecule type" value="Genomic_DNA"/>
</dbReference>
<dbReference type="GO" id="GO:0005764">
    <property type="term" value="C:lysosome"/>
    <property type="evidence" value="ECO:0007669"/>
    <property type="project" value="TreeGrafter"/>
</dbReference>
<evidence type="ECO:0000256" key="1">
    <source>
        <dbReference type="ARBA" id="ARBA00006285"/>
    </source>
</evidence>
<dbReference type="OrthoDB" id="1098018at2"/>
<dbReference type="Pfam" id="PF14845">
    <property type="entry name" value="Glycohydro_20b2"/>
    <property type="match status" value="1"/>
</dbReference>
<dbReference type="SUPFAM" id="SSF51445">
    <property type="entry name" value="(Trans)glycosidases"/>
    <property type="match status" value="1"/>
</dbReference>
<comment type="similarity">
    <text evidence="1">Belongs to the glycosyl hydrolase 20 family.</text>
</comment>
<evidence type="ECO:0000256" key="5">
    <source>
        <dbReference type="PIRSR" id="PIRSR625705-1"/>
    </source>
</evidence>
<evidence type="ECO:0000259" key="8">
    <source>
        <dbReference type="Pfam" id="PF14845"/>
    </source>
</evidence>
<dbReference type="PANTHER" id="PTHR22600:SF21">
    <property type="entry name" value="BETA-HEXOSAMINIDASE A"/>
    <property type="match status" value="1"/>
</dbReference>
<dbReference type="InterPro" id="IPR029019">
    <property type="entry name" value="HEX_eukaryotic_N"/>
</dbReference>
<keyword evidence="4" id="KW-0326">Glycosidase</keyword>
<dbReference type="GO" id="GO:0016020">
    <property type="term" value="C:membrane"/>
    <property type="evidence" value="ECO:0007669"/>
    <property type="project" value="TreeGrafter"/>
</dbReference>
<proteinExistence type="inferred from homology"/>
<evidence type="ECO:0000256" key="3">
    <source>
        <dbReference type="ARBA" id="ARBA00023180"/>
    </source>
</evidence>
<dbReference type="InterPro" id="IPR015883">
    <property type="entry name" value="Glyco_hydro_20_cat"/>
</dbReference>
<dbReference type="Gene3D" id="3.20.20.80">
    <property type="entry name" value="Glycosidases"/>
    <property type="match status" value="1"/>
</dbReference>
<feature type="active site" description="Proton donor" evidence="5">
    <location>
        <position position="321"/>
    </location>
</feature>
<feature type="domain" description="Glycoside hydrolase family 20 catalytic" evidence="7">
    <location>
        <begin position="165"/>
        <end position="475"/>
    </location>
</feature>
<protein>
    <submittedName>
        <fullName evidence="9">Beta-N-acetylhexosaminidase</fullName>
    </submittedName>
</protein>
<dbReference type="InterPro" id="IPR029018">
    <property type="entry name" value="Hex-like_dom2"/>
</dbReference>
<organism evidence="9 10">
    <name type="scientific">Silvibacterium dinghuense</name>
    <dbReference type="NCBI Taxonomy" id="1560006"/>
    <lineage>
        <taxon>Bacteria</taxon>
        <taxon>Pseudomonadati</taxon>
        <taxon>Acidobacteriota</taxon>
        <taxon>Terriglobia</taxon>
        <taxon>Terriglobales</taxon>
        <taxon>Acidobacteriaceae</taxon>
        <taxon>Silvibacterium</taxon>
    </lineage>
</organism>
<feature type="domain" description="Beta-hexosaminidase eukaryotic type N-terminal" evidence="8">
    <location>
        <begin position="32"/>
        <end position="144"/>
    </location>
</feature>
<dbReference type="GO" id="GO:0030203">
    <property type="term" value="P:glycosaminoglycan metabolic process"/>
    <property type="evidence" value="ECO:0007669"/>
    <property type="project" value="TreeGrafter"/>
</dbReference>
<dbReference type="GO" id="GO:0005975">
    <property type="term" value="P:carbohydrate metabolic process"/>
    <property type="evidence" value="ECO:0007669"/>
    <property type="project" value="InterPro"/>
</dbReference>
<dbReference type="Proteomes" id="UP000290253">
    <property type="component" value="Unassembled WGS sequence"/>
</dbReference>
<evidence type="ECO:0000256" key="6">
    <source>
        <dbReference type="SAM" id="SignalP"/>
    </source>
</evidence>
<dbReference type="RefSeq" id="WP_129209018.1">
    <property type="nucleotide sequence ID" value="NZ_BMGU01000005.1"/>
</dbReference>
<dbReference type="AlphaFoldDB" id="A0A4Q1SBS5"/>
<evidence type="ECO:0000256" key="4">
    <source>
        <dbReference type="ARBA" id="ARBA00023295"/>
    </source>
</evidence>
<gene>
    <name evidence="9" type="ORF">ESZ00_14340</name>
</gene>
<keyword evidence="2" id="KW-0378">Hydrolase</keyword>
<evidence type="ECO:0000313" key="9">
    <source>
        <dbReference type="EMBL" id="RXS94280.1"/>
    </source>
</evidence>
<reference evidence="9 10" key="1">
    <citation type="journal article" date="2016" name="Int. J. Syst. Evol. Microbiol.">
        <title>Acidipila dinghuensis sp. nov., an acidobacterium isolated from forest soil.</title>
        <authorList>
            <person name="Jiang Y.W."/>
            <person name="Wang J."/>
            <person name="Chen M.H."/>
            <person name="Lv Y.Y."/>
            <person name="Qiu L.H."/>
        </authorList>
    </citation>
    <scope>NUCLEOTIDE SEQUENCE [LARGE SCALE GENOMIC DNA]</scope>
    <source>
        <strain evidence="9 10">DHOF10</strain>
    </source>
</reference>
<comment type="caution">
    <text evidence="9">The sequence shown here is derived from an EMBL/GenBank/DDBJ whole genome shotgun (WGS) entry which is preliminary data.</text>
</comment>
<sequence length="685" mass="76734">MKPLLYALLGLPLLFSGRLYAQAPPVHFVNTLMPQPQSLTVSDGWLPVTSAWTVSLNGSENALLKSATNRMLTRLESMTGVELSRDLQQPAQALVSIEIKDSSLTMPALGIDESYTLDIRAGKVQLQAANVFGAMHGFETLLQLVQASGDGFSLPFVHIQDAPRFPWRGLLLDPGRHFLPVDVILRNLDGMAAVKMNVLHWHLTEDQGFRVESQRFPKLQQLGSNGLYYTQDQIREVVKYATERGIRVVPEFDMPGHSTSWFVGYSDLASAPGPYHVEYQNKIYDPAMDPTRESTYRFLDSFIDEMTTLFPDDYIHIGGDESNGKQWKENPSIQHFMQQHNLKDTAALQAYFNARVQELLKKHHRQMVGWDEILQADLSPDVVVQNWHGIEFLINSARQGHHGLLSKPFYLDHMYSAAEMYAADPVPADAGLTDAQAKLVLGGEACMWGEQVTGLIVDSRIWPRTAAVAERFWSPANTRDTQDMYRRLQVESLRLDALHLTHLSGPERGLRQIAGSEEGAESLSVLASVLQPVDFHERYAEQHTSQRTPIGHLVDFVHPDPPMKEALAAMVETYLHSTDPAEHKNALAALESLFQSWVSSRPALDQLAVDHPFIAEMQQRREQLPRLGLLGLESLGYIEAKQHPSAAWLDQQKQLLSDAGKHVELTDFVVLDPLNALLDNISATK</sequence>
<accession>A0A4Q1SBS5</accession>
<evidence type="ECO:0000313" key="10">
    <source>
        <dbReference type="Proteomes" id="UP000290253"/>
    </source>
</evidence>
<feature type="signal peptide" evidence="6">
    <location>
        <begin position="1"/>
        <end position="21"/>
    </location>
</feature>
<evidence type="ECO:0000256" key="2">
    <source>
        <dbReference type="ARBA" id="ARBA00022801"/>
    </source>
</evidence>
<dbReference type="PRINTS" id="PR00738">
    <property type="entry name" value="GLHYDRLASE20"/>
</dbReference>
<dbReference type="SUPFAM" id="SSF55545">
    <property type="entry name" value="beta-N-acetylhexosaminidase-like domain"/>
    <property type="match status" value="1"/>
</dbReference>
<keyword evidence="3" id="KW-0325">Glycoprotein</keyword>
<feature type="chain" id="PRO_5021029296" evidence="6">
    <location>
        <begin position="22"/>
        <end position="685"/>
    </location>
</feature>
<keyword evidence="10" id="KW-1185">Reference proteome</keyword>